<protein>
    <submittedName>
        <fullName evidence="3">NACHT domain-containing protein</fullName>
    </submittedName>
</protein>
<dbReference type="PANTHER" id="PTHR46844:SF1">
    <property type="entry name" value="SLR5058 PROTEIN"/>
    <property type="match status" value="1"/>
</dbReference>
<keyword evidence="1" id="KW-0812">Transmembrane</keyword>
<evidence type="ECO:0000313" key="3">
    <source>
        <dbReference type="EMBL" id="SCF19331.1"/>
    </source>
</evidence>
<dbReference type="AlphaFoldDB" id="A0A1C4YG47"/>
<feature type="transmembrane region" description="Helical" evidence="1">
    <location>
        <begin position="853"/>
        <end position="879"/>
    </location>
</feature>
<dbReference type="Gene3D" id="3.40.50.300">
    <property type="entry name" value="P-loop containing nucleotide triphosphate hydrolases"/>
    <property type="match status" value="1"/>
</dbReference>
<evidence type="ECO:0000259" key="2">
    <source>
        <dbReference type="PROSITE" id="PS50837"/>
    </source>
</evidence>
<name>A0A1C4YG47_9ACTN</name>
<dbReference type="EMBL" id="LT607410">
    <property type="protein sequence ID" value="SCF19331.1"/>
    <property type="molecule type" value="Genomic_DNA"/>
</dbReference>
<feature type="transmembrane region" description="Helical" evidence="1">
    <location>
        <begin position="6"/>
        <end position="28"/>
    </location>
</feature>
<proteinExistence type="predicted"/>
<dbReference type="SUPFAM" id="SSF52540">
    <property type="entry name" value="P-loop containing nucleoside triphosphate hydrolases"/>
    <property type="match status" value="1"/>
</dbReference>
<reference evidence="3 4" key="1">
    <citation type="submission" date="2016-06" db="EMBL/GenBank/DDBJ databases">
        <authorList>
            <person name="Kjaerup R.B."/>
            <person name="Dalgaard T.S."/>
            <person name="Juul-Madsen H.R."/>
        </authorList>
    </citation>
    <scope>NUCLEOTIDE SEQUENCE [LARGE SCALE GENOMIC DNA]</scope>
    <source>
        <strain evidence="3 4">DSM 43821</strain>
    </source>
</reference>
<feature type="transmembrane region" description="Helical" evidence="1">
    <location>
        <begin position="891"/>
        <end position="912"/>
    </location>
</feature>
<dbReference type="InterPro" id="IPR027417">
    <property type="entry name" value="P-loop_NTPase"/>
</dbReference>
<feature type="transmembrane region" description="Helical" evidence="1">
    <location>
        <begin position="951"/>
        <end position="974"/>
    </location>
</feature>
<dbReference type="InterPro" id="IPR007111">
    <property type="entry name" value="NACHT_NTPase"/>
</dbReference>
<feature type="domain" description="NACHT" evidence="2">
    <location>
        <begin position="107"/>
        <end position="223"/>
    </location>
</feature>
<dbReference type="Proteomes" id="UP000198228">
    <property type="component" value="Chromosome I"/>
</dbReference>
<accession>A0A1C4YG47</accession>
<evidence type="ECO:0000256" key="1">
    <source>
        <dbReference type="SAM" id="Phobius"/>
    </source>
</evidence>
<dbReference type="PROSITE" id="PS50837">
    <property type="entry name" value="NACHT"/>
    <property type="match status" value="1"/>
</dbReference>
<dbReference type="PANTHER" id="PTHR46844">
    <property type="entry name" value="SLR5058 PROTEIN"/>
    <property type="match status" value="1"/>
</dbReference>
<evidence type="ECO:0000313" key="4">
    <source>
        <dbReference type="Proteomes" id="UP000198228"/>
    </source>
</evidence>
<keyword evidence="1" id="KW-0472">Membrane</keyword>
<gene>
    <name evidence="3" type="ORF">GA0074696_3327</name>
</gene>
<dbReference type="Pfam" id="PF05729">
    <property type="entry name" value="NACHT"/>
    <property type="match status" value="1"/>
</dbReference>
<feature type="transmembrane region" description="Helical" evidence="1">
    <location>
        <begin position="924"/>
        <end position="945"/>
    </location>
</feature>
<sequence>MPSLTPLLPFGAGIALIMVLIWAAKLFLSESLKDGGKRFSLWIFRARKSLSKRQVDKYRKHLIVNYGRHALGFLRGQSVDVGKVYVPLQFEDSGHRRDIFDEIRRHDRCVVLGGAGAGKSMLLKASIHRWAHGGGGTRVPILVELHRMNEDGATVFDLVIDAVERNGIRDGRDVVRNSLEEGKICLLLDGLDEVSSSRRSDVSRRIKDLAETYAKCQVVVTCRDAIYDSSLLPAFEHHIKIAEFDDASIRRFISSWYTARGVSPEIRRRNVATMLAELRGNSAVLRLARTPLLLAIMVSLFDADPGVGPSLLRSRADFYKEAVEHLLRRDHDLGRHGHVAVYKAGHKAIVLRRLALFTQGAGDSETDGKTISELDVLRLMAVVLPELNLEPSKHSTPMFDEIVKRSEIMAEIDEGSLLYKFAHLTFQEYLSAIELADQPDKLLALYRDNPGRWRETVKLWCAAVNRDCGTLIGSIFGGRPSDKLLALECIPEAKRVDEEVAGRIISHFLASLSSARIDEGAVVALGAVASSRGPRGSDVLRRLVAMATSGSGFQTRPKLAMQALAAARTPEAIHVLGELAERSEAARSALRAMGEVAVPELLMAVRKGQAAAIDYIGEVATPSAAIALSTLIWEESGPARRAAWWLASLIITPDIEEELRLAEPQLDLTQPRLDWIWKPFAHQMGEPLGALIGRVGWLIDSSSDDCIPEQLGTIDVRIGLPIGVFGAAETFKRGYVPFGDAEVVRRADDLVTRARAATVSRLTRTRLSHYLDTAYRSRDFSYVSEHTDPSGTAELCSRVLEKAEVPARYRTIFRKLPPRVMAYAVPAFFWSGGHKVDRKQWLKVNRKPIDEEVFMVPGVVALVALLILPAILGLARFSFNLFGFWPWLPSAVLQGMAILAAVLIITCCLLLLTKGNSGSLARRLVPIVASACGTVLFVLLTALGWRSLAGWLGIFGTIAFGSMFLVVSIVGLTLPGDGINGGSRHKLRTALRLGNYEEKSATIVA</sequence>
<organism evidence="3 4">
    <name type="scientific">Micromonospora purpureochromogenes</name>
    <dbReference type="NCBI Taxonomy" id="47872"/>
    <lineage>
        <taxon>Bacteria</taxon>
        <taxon>Bacillati</taxon>
        <taxon>Actinomycetota</taxon>
        <taxon>Actinomycetes</taxon>
        <taxon>Micromonosporales</taxon>
        <taxon>Micromonosporaceae</taxon>
        <taxon>Micromonospora</taxon>
    </lineage>
</organism>
<keyword evidence="1" id="KW-1133">Transmembrane helix</keyword>